<dbReference type="SUPFAM" id="SSF47384">
    <property type="entry name" value="Homodimeric domain of signal transducing histidine kinase"/>
    <property type="match status" value="1"/>
</dbReference>
<evidence type="ECO:0000256" key="4">
    <source>
        <dbReference type="SAM" id="Coils"/>
    </source>
</evidence>
<protein>
    <recommendedName>
        <fullName evidence="2">histidine kinase</fullName>
        <ecNumber evidence="2">2.7.13.3</ecNumber>
    </recommendedName>
</protein>
<keyword evidence="7" id="KW-0808">Transferase</keyword>
<dbReference type="InterPro" id="IPR036890">
    <property type="entry name" value="HATPase_C_sf"/>
</dbReference>
<dbReference type="Pfam" id="PF02518">
    <property type="entry name" value="HATPase_c"/>
    <property type="match status" value="1"/>
</dbReference>
<keyword evidence="5" id="KW-0812">Transmembrane</keyword>
<dbReference type="InterPro" id="IPR011623">
    <property type="entry name" value="7TMR_DISM_rcpt_extracell_dom1"/>
</dbReference>
<feature type="coiled-coil region" evidence="4">
    <location>
        <begin position="237"/>
        <end position="271"/>
    </location>
</feature>
<feature type="domain" description="Histidine kinase" evidence="6">
    <location>
        <begin position="278"/>
        <end position="492"/>
    </location>
</feature>
<dbReference type="InterPro" id="IPR005467">
    <property type="entry name" value="His_kinase_dom"/>
</dbReference>
<dbReference type="Pfam" id="PF07695">
    <property type="entry name" value="7TMR-DISM_7TM"/>
    <property type="match status" value="1"/>
</dbReference>
<dbReference type="InterPro" id="IPR003594">
    <property type="entry name" value="HATPase_dom"/>
</dbReference>
<keyword evidence="5" id="KW-1133">Transmembrane helix</keyword>
<keyword evidence="7" id="KW-0418">Kinase</keyword>
<evidence type="ECO:0000256" key="2">
    <source>
        <dbReference type="ARBA" id="ARBA00012438"/>
    </source>
</evidence>
<evidence type="ECO:0000313" key="8">
    <source>
        <dbReference type="Proteomes" id="UP000294749"/>
    </source>
</evidence>
<dbReference type="CDD" id="cd00082">
    <property type="entry name" value="HisKA"/>
    <property type="match status" value="1"/>
</dbReference>
<dbReference type="InterPro" id="IPR004358">
    <property type="entry name" value="Sig_transdc_His_kin-like_C"/>
</dbReference>
<feature type="transmembrane region" description="Helical" evidence="5">
    <location>
        <begin position="6"/>
        <end position="26"/>
    </location>
</feature>
<dbReference type="InterPro" id="IPR036097">
    <property type="entry name" value="HisK_dim/P_sf"/>
</dbReference>
<name>A0A4R7K7P2_9FLAO</name>
<comment type="caution">
    <text evidence="7">The sequence shown here is derived from an EMBL/GenBank/DDBJ whole genome shotgun (WGS) entry which is preliminary data.</text>
</comment>
<feature type="transmembrane region" description="Helical" evidence="5">
    <location>
        <begin position="72"/>
        <end position="92"/>
    </location>
</feature>
<feature type="transmembrane region" description="Helical" evidence="5">
    <location>
        <begin position="104"/>
        <end position="122"/>
    </location>
</feature>
<gene>
    <name evidence="7" type="ORF">CLV90_0687</name>
</gene>
<keyword evidence="8" id="KW-1185">Reference proteome</keyword>
<dbReference type="SUPFAM" id="SSF55874">
    <property type="entry name" value="ATPase domain of HSP90 chaperone/DNA topoisomerase II/histidine kinase"/>
    <property type="match status" value="1"/>
</dbReference>
<sequence length="500" mass="56839">MDIINFRYLTTIVFTSIFGVFGIYHLLSFLVLRHKITLYYFILIFGLTLHWSLSLIIKGSYSDQVILTADKATLSTAMISTFGLLMFTKSYLNISQNNHPTLATIYKVFVIIMICLPGLHILNNIITKIDWLNSSIVLLAAIMALSTALLSLFSGLRLYHAEKFNKYYLYSYTPYLLGSFLYIGAWFTQKYYNVDGDLIILLTSILVTFQLVLFSILVSYKYKSIEDNTIKIQIEANSKLTTEVEKQTQHLQIAKQDLEHQNEELAKVNKLKNKLFSLLTHDVRGPLNNVGTIVEMIESQLEESELKEITKKLKNEVTDRISMVNVLLDWSYNQLEGVTLDKKICNLDTVFNSIKKEFKRMANDKEIDIEMAICCRELYIDENMLKVILRNLTSNAIKFSEKGQKIILSSKCTSDIVEIGVKDFGLGMNTNWQNTTESNGAPEVRQGTVGEKGTGFGLMITKDFVEMNGGTISCKSEINKGTEFILSFKTATNEQIVPQI</sequence>
<dbReference type="GO" id="GO:0000155">
    <property type="term" value="F:phosphorelay sensor kinase activity"/>
    <property type="evidence" value="ECO:0007669"/>
    <property type="project" value="InterPro"/>
</dbReference>
<keyword evidence="3" id="KW-0597">Phosphoprotein</keyword>
<organism evidence="7 8">
    <name type="scientific">Maribacter spongiicola</name>
    <dbReference type="NCBI Taxonomy" id="1206753"/>
    <lineage>
        <taxon>Bacteria</taxon>
        <taxon>Pseudomonadati</taxon>
        <taxon>Bacteroidota</taxon>
        <taxon>Flavobacteriia</taxon>
        <taxon>Flavobacteriales</taxon>
        <taxon>Flavobacteriaceae</taxon>
        <taxon>Maribacter</taxon>
    </lineage>
</organism>
<accession>A0A4R7K7P2</accession>
<dbReference type="PANTHER" id="PTHR43547:SF2">
    <property type="entry name" value="HYBRID SIGNAL TRANSDUCTION HISTIDINE KINASE C"/>
    <property type="match status" value="1"/>
</dbReference>
<evidence type="ECO:0000256" key="1">
    <source>
        <dbReference type="ARBA" id="ARBA00000085"/>
    </source>
</evidence>
<reference evidence="7 8" key="1">
    <citation type="submission" date="2019-03" db="EMBL/GenBank/DDBJ databases">
        <title>Genomic Encyclopedia of Archaeal and Bacterial Type Strains, Phase II (KMG-II): from individual species to whole genera.</title>
        <authorList>
            <person name="Goeker M."/>
        </authorList>
    </citation>
    <scope>NUCLEOTIDE SEQUENCE [LARGE SCALE GENOMIC DNA]</scope>
    <source>
        <strain evidence="7 8">DSM 25233</strain>
    </source>
</reference>
<dbReference type="EMBL" id="SOAY01000010">
    <property type="protein sequence ID" value="TDT46632.1"/>
    <property type="molecule type" value="Genomic_DNA"/>
</dbReference>
<dbReference type="Gene3D" id="1.10.287.130">
    <property type="match status" value="1"/>
</dbReference>
<evidence type="ECO:0000313" key="7">
    <source>
        <dbReference type="EMBL" id="TDT46632.1"/>
    </source>
</evidence>
<evidence type="ECO:0000256" key="3">
    <source>
        <dbReference type="ARBA" id="ARBA00022553"/>
    </source>
</evidence>
<proteinExistence type="predicted"/>
<keyword evidence="5" id="KW-0472">Membrane</keyword>
<feature type="transmembrane region" description="Helical" evidence="5">
    <location>
        <begin position="38"/>
        <end position="57"/>
    </location>
</feature>
<feature type="transmembrane region" description="Helical" evidence="5">
    <location>
        <begin position="167"/>
        <end position="187"/>
    </location>
</feature>
<keyword evidence="4" id="KW-0175">Coiled coil</keyword>
<evidence type="ECO:0000256" key="5">
    <source>
        <dbReference type="SAM" id="Phobius"/>
    </source>
</evidence>
<dbReference type="SMART" id="SM00387">
    <property type="entry name" value="HATPase_c"/>
    <property type="match status" value="1"/>
</dbReference>
<comment type="catalytic activity">
    <reaction evidence="1">
        <text>ATP + protein L-histidine = ADP + protein N-phospho-L-histidine.</text>
        <dbReference type="EC" id="2.7.13.3"/>
    </reaction>
</comment>
<feature type="transmembrane region" description="Helical" evidence="5">
    <location>
        <begin position="199"/>
        <end position="220"/>
    </location>
</feature>
<dbReference type="PANTHER" id="PTHR43547">
    <property type="entry name" value="TWO-COMPONENT HISTIDINE KINASE"/>
    <property type="match status" value="1"/>
</dbReference>
<dbReference type="PROSITE" id="PS50109">
    <property type="entry name" value="HIS_KIN"/>
    <property type="match status" value="1"/>
</dbReference>
<dbReference type="Proteomes" id="UP000294749">
    <property type="component" value="Unassembled WGS sequence"/>
</dbReference>
<dbReference type="Gene3D" id="3.30.565.10">
    <property type="entry name" value="Histidine kinase-like ATPase, C-terminal domain"/>
    <property type="match status" value="1"/>
</dbReference>
<dbReference type="OrthoDB" id="9810447at2"/>
<feature type="transmembrane region" description="Helical" evidence="5">
    <location>
        <begin position="134"/>
        <end position="155"/>
    </location>
</feature>
<evidence type="ECO:0000259" key="6">
    <source>
        <dbReference type="PROSITE" id="PS50109"/>
    </source>
</evidence>
<dbReference type="EC" id="2.7.13.3" evidence="2"/>
<dbReference type="PRINTS" id="PR00344">
    <property type="entry name" value="BCTRLSENSOR"/>
</dbReference>
<dbReference type="AlphaFoldDB" id="A0A4R7K7P2"/>
<dbReference type="RefSeq" id="WP_133686089.1">
    <property type="nucleotide sequence ID" value="NZ_SOAY01000010.1"/>
</dbReference>
<dbReference type="InterPro" id="IPR003661">
    <property type="entry name" value="HisK_dim/P_dom"/>
</dbReference>